<comment type="caution">
    <text evidence="2">The sequence shown here is derived from an EMBL/GenBank/DDBJ whole genome shotgun (WGS) entry which is preliminary data.</text>
</comment>
<organism evidence="2">
    <name type="scientific">marine sediment metagenome</name>
    <dbReference type="NCBI Taxonomy" id="412755"/>
    <lineage>
        <taxon>unclassified sequences</taxon>
        <taxon>metagenomes</taxon>
        <taxon>ecological metagenomes</taxon>
    </lineage>
</organism>
<protein>
    <recommendedName>
        <fullName evidence="1">DUF5678 domain-containing protein</fullName>
    </recommendedName>
</protein>
<evidence type="ECO:0000259" key="1">
    <source>
        <dbReference type="Pfam" id="PF18929"/>
    </source>
</evidence>
<sequence length="49" mass="5645">MSGDWVILKKDKIVEQNKDINVILEIGEKKYKDKEVVISKIPSGDSCFY</sequence>
<dbReference type="InterPro" id="IPR043734">
    <property type="entry name" value="DUF5678"/>
</dbReference>
<evidence type="ECO:0000313" key="2">
    <source>
        <dbReference type="EMBL" id="KKN30482.1"/>
    </source>
</evidence>
<accession>A0A0F9Q0F9</accession>
<feature type="domain" description="DUF5678" evidence="1">
    <location>
        <begin position="3"/>
        <end position="43"/>
    </location>
</feature>
<reference evidence="2" key="1">
    <citation type="journal article" date="2015" name="Nature">
        <title>Complex archaea that bridge the gap between prokaryotes and eukaryotes.</title>
        <authorList>
            <person name="Spang A."/>
            <person name="Saw J.H."/>
            <person name="Jorgensen S.L."/>
            <person name="Zaremba-Niedzwiedzka K."/>
            <person name="Martijn J."/>
            <person name="Lind A.E."/>
            <person name="van Eijk R."/>
            <person name="Schleper C."/>
            <person name="Guy L."/>
            <person name="Ettema T.J."/>
        </authorList>
    </citation>
    <scope>NUCLEOTIDE SEQUENCE</scope>
</reference>
<dbReference type="EMBL" id="LAZR01002402">
    <property type="protein sequence ID" value="KKN30482.1"/>
    <property type="molecule type" value="Genomic_DNA"/>
</dbReference>
<dbReference type="AlphaFoldDB" id="A0A0F9Q0F9"/>
<dbReference type="Pfam" id="PF18929">
    <property type="entry name" value="DUF5678"/>
    <property type="match status" value="1"/>
</dbReference>
<name>A0A0F9Q0F9_9ZZZZ</name>
<proteinExistence type="predicted"/>
<gene>
    <name evidence="2" type="ORF">LCGC14_0833640</name>
</gene>